<feature type="region of interest" description="Disordered" evidence="8">
    <location>
        <begin position="1678"/>
        <end position="1701"/>
    </location>
</feature>
<feature type="domain" description="Homeobox" evidence="9">
    <location>
        <begin position="948"/>
        <end position="1001"/>
    </location>
</feature>
<feature type="compositionally biased region" description="Low complexity" evidence="8">
    <location>
        <begin position="97"/>
        <end position="107"/>
    </location>
</feature>
<feature type="compositionally biased region" description="Basic and acidic residues" evidence="8">
    <location>
        <begin position="1163"/>
        <end position="1174"/>
    </location>
</feature>
<feature type="DNA-binding region" description="Homeobox" evidence="6">
    <location>
        <begin position="950"/>
        <end position="1002"/>
    </location>
</feature>
<keyword evidence="6 7" id="KW-0539">Nucleus</keyword>
<feature type="compositionally biased region" description="Low complexity" evidence="8">
    <location>
        <begin position="1603"/>
        <end position="1612"/>
    </location>
</feature>
<keyword evidence="3 5" id="KW-0863">Zinc-finger</keyword>
<dbReference type="InterPro" id="IPR013087">
    <property type="entry name" value="Znf_C2H2_type"/>
</dbReference>
<feature type="compositionally biased region" description="Basic and acidic residues" evidence="8">
    <location>
        <begin position="486"/>
        <end position="513"/>
    </location>
</feature>
<feature type="domain" description="C2H2-type" evidence="10">
    <location>
        <begin position="1802"/>
        <end position="1829"/>
    </location>
</feature>
<dbReference type="OrthoDB" id="10376416at2759"/>
<feature type="domain" description="Homeobox" evidence="9">
    <location>
        <begin position="904"/>
        <end position="947"/>
    </location>
</feature>
<evidence type="ECO:0000313" key="12">
    <source>
        <dbReference type="RefSeq" id="XP_035673263.1"/>
    </source>
</evidence>
<evidence type="ECO:0000256" key="4">
    <source>
        <dbReference type="ARBA" id="ARBA00022833"/>
    </source>
</evidence>
<dbReference type="PROSITE" id="PS50071">
    <property type="entry name" value="HOMEOBOX_2"/>
    <property type="match status" value="2"/>
</dbReference>
<evidence type="ECO:0000256" key="3">
    <source>
        <dbReference type="ARBA" id="ARBA00022771"/>
    </source>
</evidence>
<feature type="region of interest" description="Disordered" evidence="8">
    <location>
        <begin position="1053"/>
        <end position="1107"/>
    </location>
</feature>
<keyword evidence="2" id="KW-0677">Repeat</keyword>
<evidence type="ECO:0000259" key="9">
    <source>
        <dbReference type="PROSITE" id="PS50071"/>
    </source>
</evidence>
<feature type="region of interest" description="Disordered" evidence="8">
    <location>
        <begin position="95"/>
        <end position="127"/>
    </location>
</feature>
<reference evidence="11" key="1">
    <citation type="journal article" date="2020" name="Nat. Ecol. Evol.">
        <title>Deeply conserved synteny resolves early events in vertebrate evolution.</title>
        <authorList>
            <person name="Simakov O."/>
            <person name="Marletaz F."/>
            <person name="Yue J.X."/>
            <person name="O'Connell B."/>
            <person name="Jenkins J."/>
            <person name="Brandt A."/>
            <person name="Calef R."/>
            <person name="Tung C.H."/>
            <person name="Huang T.K."/>
            <person name="Schmutz J."/>
            <person name="Satoh N."/>
            <person name="Yu J.K."/>
            <person name="Putnam N.H."/>
            <person name="Green R.E."/>
            <person name="Rokhsar D.S."/>
        </authorList>
    </citation>
    <scope>NUCLEOTIDE SEQUENCE [LARGE SCALE GENOMIC DNA]</scope>
    <source>
        <strain evidence="11">S238N-H82</strain>
    </source>
</reference>
<keyword evidence="4" id="KW-0862">Zinc</keyword>
<keyword evidence="6 7" id="KW-0238">DNA-binding</keyword>
<dbReference type="SMART" id="SM00389">
    <property type="entry name" value="HOX"/>
    <property type="match status" value="2"/>
</dbReference>
<dbReference type="SMART" id="SM00355">
    <property type="entry name" value="ZnF_C2H2"/>
    <property type="match status" value="15"/>
</dbReference>
<evidence type="ECO:0000256" key="1">
    <source>
        <dbReference type="ARBA" id="ARBA00022723"/>
    </source>
</evidence>
<feature type="compositionally biased region" description="Basic and acidic residues" evidence="8">
    <location>
        <begin position="1187"/>
        <end position="1197"/>
    </location>
</feature>
<dbReference type="Proteomes" id="UP000001554">
    <property type="component" value="Chromosome 4"/>
</dbReference>
<keyword evidence="11" id="KW-1185">Reference proteome</keyword>
<dbReference type="PROSITE" id="PS00028">
    <property type="entry name" value="ZINC_FINGER_C2H2_1"/>
    <property type="match status" value="7"/>
</dbReference>
<name>A0A9J7KZK3_BRAFL</name>
<evidence type="ECO:0000256" key="7">
    <source>
        <dbReference type="RuleBase" id="RU000682"/>
    </source>
</evidence>
<reference evidence="12" key="2">
    <citation type="submission" date="2025-08" db="UniProtKB">
        <authorList>
            <consortium name="RefSeq"/>
        </authorList>
    </citation>
    <scope>IDENTIFICATION</scope>
    <source>
        <strain evidence="12">S238N-H82</strain>
        <tissue evidence="12">Testes</tissue>
    </source>
</reference>
<evidence type="ECO:0000313" key="11">
    <source>
        <dbReference type="Proteomes" id="UP000001554"/>
    </source>
</evidence>
<gene>
    <name evidence="12" type="primary">LOC118413819</name>
</gene>
<dbReference type="PANTHER" id="PTHR24403:SF105">
    <property type="entry name" value="ZINC FINGER PROTEIN 2-LIKE ISOFORM X1"/>
    <property type="match status" value="1"/>
</dbReference>
<feature type="compositionally biased region" description="Polar residues" evidence="8">
    <location>
        <begin position="1684"/>
        <end position="1701"/>
    </location>
</feature>
<sequence length="1885" mass="214356">MKKMDASAKQVVDTPVISDNSDIDTVCQEAINELLKKTMPTETDITLCNHDDSLLTEESGDVREDDTGTVEEEKQLISKKAVFCKESCVKLKDVVRSQPSPQPSTSTRECPVQREKDADPEQVPGTSMSNILYDIGLEVVSDFMQNSPAKHCPKETTDKMSKSKGKNAAQQEVKKYYCRECPAYYYDLGCMYRHLKNVHKLYIPTEELRTYYRRTTVRRKGSKMHSELKDKESMAVGVTGTDSSKGNVEGEEKVATNMPKNSTMMSYRCTLCPYNTFNYAKLLLHVQVLHGKAQIEQDVVCKVSSPISPFATEDKPLNKKPVLLLKTENRFDAQSSETKKPVHMNVIPVKRIVLVKKKSRADNIGTAEVQQPVVKKLEDFIALACPFCEERPKDKTILKKHLKTVHNMNIVEECKLAQLNTVDSPDLQEVRETRVVAEDVSEDKKASASMGQTCISEEAQTQENELCSSAFEKELQKDLPAAYSSEESKVGDKNRHEQIEDNHAENECAERENTSFGDTEVSRTTYSLSQLMPLVCKLCLQVHVRCSSIVRHMRCAHNVQVHCQEKFDIPLSGQYFNGRDCRFCGYVARDKMTFFVHLGHFHKIVHYAALATKYQKQLETSRSERKIVPRSESLKCLDCGFITTSLSHYQRHRRESHISKPRSCHFKSDQLKNENEKDATNANEDTTKCTAKSLPPTKSMRKQLCEECGEAFTYAYEKDYHVFKVHKNKQKEEPDWGRRRKTREPVTTGKSKRKKLCEECGQTFLYAYEKDYHVFKVHKNKQKEGPDLGGSTPREPIILDVSLPVKKETDEIVKVARKCTKRKRKEAKGDKEETKRVAKGKRRKVDENRFDDGAKVKVGRSEVVRKVVMKTSTATRKSSSGCYKHKKKFMPANETTLKEWEHLLKASYACNQYPSREEIQRLAMETGQEFALIRTWFAYERQNQKLGPRPRNVYYKQSTDHTAYMEKELQKNPKPTVQDMSRIADKTGLSRGLVIYWFKKRLNLAGLNLEELVPETETTASAGPVSSMDDQSSSKDQEQGELVQLKVPHLDIREVHCRKSRQSRRKGIPKKSETEEDQIGKFTTEHKEGDKDINNKPRQDGSCVKDMTDFDSSSIEKAGDGNVKQKLQRRPIDELVSKVAARVMSDKDMVDKGDCTVYFDSKENEEHPEDHDLPEMESFSDEMSVPRTEKEGQQSIKKPEKVHVKNLITPMNLKAQRKSMVRMVKQQEESVETLKKSSSNVQMMKQSRSGRPPCLGGPNVLNLSIKEKETDLPAQDQPLVPTCAQNDEKLSPKKSKISHQKARALANMIPYYCCLVCDPTPVRSPDKLEATAFTQYRTLTQHLREKHNIQSRFEHHFTIKKFPNVKTNTQEKYQCQYCPIYYHMPGFLVKHLRDKHGVKDQIVKGSAHFEIVKSEIMENMGSGKMVKTVDKASGVPPKSSHGWTVTQYCCALCPKSTTKDKKTRSAFLQFKSLEDHLMTSHQVMSDFNMYCTSQQVPVLEISKHDVVTYAKHRCKLCNAQYNYIGFMVRHLNEKHELKDLDVKWSNFVEVVTPDMKSCSEDCVQREPSYKALGKVGTNPNSKQQQVVQEQYPSPTSPAKPIRSASNLSPSSSALDLSLPQKKLKSAQSGHIIYQCTLCKSFFRFYTNATDHLGTKHAKYGTDCEEHIKERSAKIVEFGQHQKQDNSSSANQEANEGSSSLTKNSTVAACDAGCNLSNPPSESSGGFVSEGYSTDFSTLDVSCLEAEGVIYECLTCKAVFPKWALLVRHYECCTWDSSLHLNAIVRIPKEVMESFFAKYASGFECSFCYMTIEDQTMLASHLQMHTQPHIILRCEGEEDEERKDSDYPIATSAAKIAQYTLTPLSQSVTITSQGEMSTTSQDLNQK</sequence>
<feature type="compositionally biased region" description="Polar residues" evidence="8">
    <location>
        <begin position="1236"/>
        <end position="1249"/>
    </location>
</feature>
<dbReference type="PANTHER" id="PTHR24403">
    <property type="entry name" value="ZINC FINGER PROTEIN"/>
    <property type="match status" value="1"/>
</dbReference>
<evidence type="ECO:0000256" key="8">
    <source>
        <dbReference type="SAM" id="MobiDB-lite"/>
    </source>
</evidence>
<feature type="region of interest" description="Disordered" evidence="8">
    <location>
        <begin position="1232"/>
        <end position="1257"/>
    </location>
</feature>
<feature type="compositionally biased region" description="Basic and acidic residues" evidence="8">
    <location>
        <begin position="224"/>
        <end position="233"/>
    </location>
</feature>
<dbReference type="CDD" id="cd00086">
    <property type="entry name" value="homeodomain"/>
    <property type="match status" value="2"/>
</dbReference>
<dbReference type="GO" id="GO:0008270">
    <property type="term" value="F:zinc ion binding"/>
    <property type="evidence" value="ECO:0007669"/>
    <property type="project" value="UniProtKB-KW"/>
</dbReference>
<feature type="region of interest" description="Disordered" evidence="8">
    <location>
        <begin position="1573"/>
        <end position="1612"/>
    </location>
</feature>
<feature type="region of interest" description="Disordered" evidence="8">
    <location>
        <begin position="222"/>
        <end position="252"/>
    </location>
</feature>
<dbReference type="InterPro" id="IPR009057">
    <property type="entry name" value="Homeodomain-like_sf"/>
</dbReference>
<organism evidence="11 12">
    <name type="scientific">Branchiostoma floridae</name>
    <name type="common">Florida lancelet</name>
    <name type="synonym">Amphioxus</name>
    <dbReference type="NCBI Taxonomy" id="7739"/>
    <lineage>
        <taxon>Eukaryota</taxon>
        <taxon>Metazoa</taxon>
        <taxon>Chordata</taxon>
        <taxon>Cephalochordata</taxon>
        <taxon>Leptocardii</taxon>
        <taxon>Amphioxiformes</taxon>
        <taxon>Branchiostomatidae</taxon>
        <taxon>Branchiostoma</taxon>
    </lineage>
</organism>
<keyword evidence="1" id="KW-0479">Metal-binding</keyword>
<accession>A0A9J7KZK3</accession>
<feature type="DNA-binding region" description="Homeobox" evidence="6">
    <location>
        <begin position="906"/>
        <end position="948"/>
    </location>
</feature>
<feature type="region of interest" description="Disordered" evidence="8">
    <location>
        <begin position="1163"/>
        <end position="1197"/>
    </location>
</feature>
<feature type="compositionally biased region" description="Basic and acidic residues" evidence="8">
    <location>
        <begin position="1083"/>
        <end position="1099"/>
    </location>
</feature>
<dbReference type="Pfam" id="PF00046">
    <property type="entry name" value="Homeodomain"/>
    <property type="match status" value="2"/>
</dbReference>
<feature type="region of interest" description="Disordered" evidence="8">
    <location>
        <begin position="482"/>
        <end position="516"/>
    </location>
</feature>
<dbReference type="GO" id="GO:0045944">
    <property type="term" value="P:positive regulation of transcription by RNA polymerase II"/>
    <property type="evidence" value="ECO:0000318"/>
    <property type="project" value="GO_Central"/>
</dbReference>
<comment type="subcellular location">
    <subcellularLocation>
        <location evidence="6 7">Nucleus</location>
    </subcellularLocation>
</comment>
<evidence type="ECO:0000256" key="6">
    <source>
        <dbReference type="PROSITE-ProRule" id="PRU00108"/>
    </source>
</evidence>
<feature type="compositionally biased region" description="Basic residues" evidence="8">
    <location>
        <begin position="1058"/>
        <end position="1069"/>
    </location>
</feature>
<evidence type="ECO:0000256" key="2">
    <source>
        <dbReference type="ARBA" id="ARBA00022737"/>
    </source>
</evidence>
<keyword evidence="6 7" id="KW-0371">Homeobox</keyword>
<proteinExistence type="predicted"/>
<dbReference type="GeneID" id="118413819"/>
<feature type="region of interest" description="Disordered" evidence="8">
    <location>
        <begin position="1017"/>
        <end position="1039"/>
    </location>
</feature>
<evidence type="ECO:0000259" key="10">
    <source>
        <dbReference type="PROSITE" id="PS50157"/>
    </source>
</evidence>
<evidence type="ECO:0000256" key="5">
    <source>
        <dbReference type="PROSITE-ProRule" id="PRU00042"/>
    </source>
</evidence>
<dbReference type="InterPro" id="IPR050688">
    <property type="entry name" value="Zinc_finger/UBP_domain"/>
</dbReference>
<dbReference type="RefSeq" id="XP_035673263.1">
    <property type="nucleotide sequence ID" value="XM_035817370.1"/>
</dbReference>
<feature type="region of interest" description="Disordered" evidence="8">
    <location>
        <begin position="730"/>
        <end position="750"/>
    </location>
</feature>
<dbReference type="PROSITE" id="PS50157">
    <property type="entry name" value="ZINC_FINGER_C2H2_2"/>
    <property type="match status" value="2"/>
</dbReference>
<dbReference type="SUPFAM" id="SSF46689">
    <property type="entry name" value="Homeodomain-like"/>
    <property type="match status" value="2"/>
</dbReference>
<feature type="compositionally biased region" description="Polar residues" evidence="8">
    <location>
        <begin position="1577"/>
        <end position="1593"/>
    </location>
</feature>
<dbReference type="Gene3D" id="1.10.10.60">
    <property type="entry name" value="Homeodomain-like"/>
    <property type="match status" value="2"/>
</dbReference>
<dbReference type="GO" id="GO:0003677">
    <property type="term" value="F:DNA binding"/>
    <property type="evidence" value="ECO:0007669"/>
    <property type="project" value="UniProtKB-UniRule"/>
</dbReference>
<dbReference type="KEGG" id="bfo:118413819"/>
<dbReference type="InterPro" id="IPR001356">
    <property type="entry name" value="HD"/>
</dbReference>
<dbReference type="GO" id="GO:0005634">
    <property type="term" value="C:nucleus"/>
    <property type="evidence" value="ECO:0000318"/>
    <property type="project" value="GO_Central"/>
</dbReference>
<feature type="domain" description="C2H2-type" evidence="10">
    <location>
        <begin position="703"/>
        <end position="731"/>
    </location>
</feature>
<protein>
    <submittedName>
        <fullName evidence="12">Uncharacterized protein LOC118413819 isoform X1</fullName>
    </submittedName>
</protein>